<evidence type="ECO:0000256" key="1">
    <source>
        <dbReference type="ARBA" id="ARBA00009437"/>
    </source>
</evidence>
<evidence type="ECO:0000256" key="2">
    <source>
        <dbReference type="ARBA" id="ARBA00023015"/>
    </source>
</evidence>
<gene>
    <name evidence="6" type="ORF">OV287_37660</name>
</gene>
<dbReference type="EMBL" id="JAPNKA010000001">
    <property type="protein sequence ID" value="MCY1080195.1"/>
    <property type="molecule type" value="Genomic_DNA"/>
</dbReference>
<evidence type="ECO:0000313" key="7">
    <source>
        <dbReference type="Proteomes" id="UP001207654"/>
    </source>
</evidence>
<dbReference type="PANTHER" id="PTHR30537:SF3">
    <property type="entry name" value="TRANSCRIPTIONAL REGULATORY PROTEIN"/>
    <property type="match status" value="1"/>
</dbReference>
<evidence type="ECO:0000256" key="4">
    <source>
        <dbReference type="ARBA" id="ARBA00023163"/>
    </source>
</evidence>
<comment type="caution">
    <text evidence="6">The sequence shown here is derived from an EMBL/GenBank/DDBJ whole genome shotgun (WGS) entry which is preliminary data.</text>
</comment>
<comment type="similarity">
    <text evidence="1">Belongs to the LysR transcriptional regulatory family.</text>
</comment>
<protein>
    <submittedName>
        <fullName evidence="6">LysR family transcriptional regulator</fullName>
    </submittedName>
</protein>
<dbReference type="Pfam" id="PF00126">
    <property type="entry name" value="HTH_1"/>
    <property type="match status" value="1"/>
</dbReference>
<dbReference type="Gene3D" id="1.10.10.10">
    <property type="entry name" value="Winged helix-like DNA-binding domain superfamily/Winged helix DNA-binding domain"/>
    <property type="match status" value="1"/>
</dbReference>
<keyword evidence="3" id="KW-0238">DNA-binding</keyword>
<feature type="domain" description="HTH lysR-type" evidence="5">
    <location>
        <begin position="2"/>
        <end position="59"/>
    </location>
</feature>
<dbReference type="RefSeq" id="WP_267538869.1">
    <property type="nucleotide sequence ID" value="NZ_JAPNKA010000001.1"/>
</dbReference>
<evidence type="ECO:0000256" key="3">
    <source>
        <dbReference type="ARBA" id="ARBA00023125"/>
    </source>
</evidence>
<dbReference type="InterPro" id="IPR058163">
    <property type="entry name" value="LysR-type_TF_proteobact-type"/>
</dbReference>
<dbReference type="Proteomes" id="UP001207654">
    <property type="component" value="Unassembled WGS sequence"/>
</dbReference>
<proteinExistence type="inferred from homology"/>
<dbReference type="Pfam" id="PF03466">
    <property type="entry name" value="LysR_substrate"/>
    <property type="match status" value="1"/>
</dbReference>
<dbReference type="InterPro" id="IPR036390">
    <property type="entry name" value="WH_DNA-bd_sf"/>
</dbReference>
<dbReference type="SUPFAM" id="SSF46785">
    <property type="entry name" value="Winged helix' DNA-binding domain"/>
    <property type="match status" value="1"/>
</dbReference>
<dbReference type="PANTHER" id="PTHR30537">
    <property type="entry name" value="HTH-TYPE TRANSCRIPTIONAL REGULATOR"/>
    <property type="match status" value="1"/>
</dbReference>
<dbReference type="InterPro" id="IPR036388">
    <property type="entry name" value="WH-like_DNA-bd_sf"/>
</dbReference>
<dbReference type="PROSITE" id="PS50931">
    <property type="entry name" value="HTH_LYSR"/>
    <property type="match status" value="1"/>
</dbReference>
<organism evidence="6 7">
    <name type="scientific">Archangium lansingense</name>
    <dbReference type="NCBI Taxonomy" id="2995310"/>
    <lineage>
        <taxon>Bacteria</taxon>
        <taxon>Pseudomonadati</taxon>
        <taxon>Myxococcota</taxon>
        <taxon>Myxococcia</taxon>
        <taxon>Myxococcales</taxon>
        <taxon>Cystobacterineae</taxon>
        <taxon>Archangiaceae</taxon>
        <taxon>Archangium</taxon>
    </lineage>
</organism>
<evidence type="ECO:0000313" key="6">
    <source>
        <dbReference type="EMBL" id="MCY1080195.1"/>
    </source>
</evidence>
<keyword evidence="7" id="KW-1185">Reference proteome</keyword>
<accession>A0ABT4AEV3</accession>
<name>A0ABT4AEV3_9BACT</name>
<dbReference type="InterPro" id="IPR000847">
    <property type="entry name" value="LysR_HTH_N"/>
</dbReference>
<dbReference type="Gene3D" id="3.40.190.290">
    <property type="match status" value="1"/>
</dbReference>
<dbReference type="InterPro" id="IPR005119">
    <property type="entry name" value="LysR_subst-bd"/>
</dbReference>
<keyword evidence="2" id="KW-0805">Transcription regulation</keyword>
<dbReference type="SUPFAM" id="SSF53850">
    <property type="entry name" value="Periplasmic binding protein-like II"/>
    <property type="match status" value="1"/>
</dbReference>
<sequence length="297" mass="32681">MFGWDDARFFLEIHRAGSLSAAGRRLRVNQSTVGRRLAALESVLRVRLFDRTPGGYLLTPAGETLLPRAERMEEEALAAARDVAGGEARLAGTVRLTAPEAFGSRFLTSRLAGFHQRYPDITLELVADNRTFSLSRREADVALRLARPVQPLLVTRQVAEVGTTLYASKGYLSARRKPRTPDLSGHQLIGFDETFQPEAEVRWLAQHARSARVVFKSNSPQSQLAAAEAGLGLALLPCYLADPVPGLVRVLPVSKGVVRSLWLVLHRDLRHTARVRALADFLGETLHRERGALRGGP</sequence>
<reference evidence="6 7" key="1">
    <citation type="submission" date="2022-11" db="EMBL/GenBank/DDBJ databases">
        <title>Minimal conservation of predation-associated metabolite biosynthetic gene clusters underscores biosynthetic potential of Myxococcota including descriptions for ten novel species: Archangium lansinium sp. nov., Myxococcus landrumus sp. nov., Nannocystis bai.</title>
        <authorList>
            <person name="Ahearne A."/>
            <person name="Stevens C."/>
            <person name="Phillips K."/>
        </authorList>
    </citation>
    <scope>NUCLEOTIDE SEQUENCE [LARGE SCALE GENOMIC DNA]</scope>
    <source>
        <strain evidence="6 7">MIWBW</strain>
    </source>
</reference>
<keyword evidence="4" id="KW-0804">Transcription</keyword>
<evidence type="ECO:0000259" key="5">
    <source>
        <dbReference type="PROSITE" id="PS50931"/>
    </source>
</evidence>